<dbReference type="SUPFAM" id="SSF55048">
    <property type="entry name" value="Probable ACP-binding domain of malonyl-CoA ACP transacylase"/>
    <property type="match status" value="1"/>
</dbReference>
<dbReference type="InterPro" id="IPR014030">
    <property type="entry name" value="Ketoacyl_synth_N"/>
</dbReference>
<dbReference type="Pfam" id="PF00109">
    <property type="entry name" value="ketoacyl-synt"/>
    <property type="match status" value="1"/>
</dbReference>
<dbReference type="InterPro" id="IPR049551">
    <property type="entry name" value="PKS_DH_C"/>
</dbReference>
<dbReference type="InterPro" id="IPR014043">
    <property type="entry name" value="Acyl_transferase_dom"/>
</dbReference>
<dbReference type="InterPro" id="IPR015357">
    <property type="entry name" value="EryA2_docking"/>
</dbReference>
<dbReference type="InterPro" id="IPR020807">
    <property type="entry name" value="PKS_DH"/>
</dbReference>
<dbReference type="InterPro" id="IPR036347">
    <property type="entry name" value="DEBS_docking_sf"/>
</dbReference>
<dbReference type="Proteomes" id="UP001596972">
    <property type="component" value="Unassembled WGS sequence"/>
</dbReference>
<dbReference type="PROSITE" id="PS52004">
    <property type="entry name" value="KS3_2"/>
    <property type="match status" value="1"/>
</dbReference>
<dbReference type="SMART" id="SM01294">
    <property type="entry name" value="PKS_PP_betabranch"/>
    <property type="match status" value="1"/>
</dbReference>
<evidence type="ECO:0000256" key="9">
    <source>
        <dbReference type="PROSITE-ProRule" id="PRU01363"/>
    </source>
</evidence>
<dbReference type="SMART" id="SM00826">
    <property type="entry name" value="PKS_DH"/>
    <property type="match status" value="1"/>
</dbReference>
<evidence type="ECO:0000259" key="11">
    <source>
        <dbReference type="PROSITE" id="PS50075"/>
    </source>
</evidence>
<feature type="compositionally biased region" description="Low complexity" evidence="10">
    <location>
        <begin position="1806"/>
        <end position="1816"/>
    </location>
</feature>
<organism evidence="14 15">
    <name type="scientific">Actinomadura sediminis</name>
    <dbReference type="NCBI Taxonomy" id="1038904"/>
    <lineage>
        <taxon>Bacteria</taxon>
        <taxon>Bacillati</taxon>
        <taxon>Actinomycetota</taxon>
        <taxon>Actinomycetes</taxon>
        <taxon>Streptosporangiales</taxon>
        <taxon>Thermomonosporaceae</taxon>
        <taxon>Actinomadura</taxon>
    </lineage>
</organism>
<dbReference type="CDD" id="cd00833">
    <property type="entry name" value="PKS"/>
    <property type="match status" value="1"/>
</dbReference>
<comment type="cofactor">
    <cofactor evidence="1">
        <name>pantetheine 4'-phosphate</name>
        <dbReference type="ChEBI" id="CHEBI:47942"/>
    </cofactor>
</comment>
<dbReference type="InterPro" id="IPR016039">
    <property type="entry name" value="Thiolase-like"/>
</dbReference>
<dbReference type="InterPro" id="IPR020806">
    <property type="entry name" value="PKS_PP-bd"/>
</dbReference>
<proteinExistence type="predicted"/>
<evidence type="ECO:0000259" key="12">
    <source>
        <dbReference type="PROSITE" id="PS52004"/>
    </source>
</evidence>
<reference evidence="15" key="1">
    <citation type="journal article" date="2019" name="Int. J. Syst. Evol. Microbiol.">
        <title>The Global Catalogue of Microorganisms (GCM) 10K type strain sequencing project: providing services to taxonomists for standard genome sequencing and annotation.</title>
        <authorList>
            <consortium name="The Broad Institute Genomics Platform"/>
            <consortium name="The Broad Institute Genome Sequencing Center for Infectious Disease"/>
            <person name="Wu L."/>
            <person name="Ma J."/>
        </authorList>
    </citation>
    <scope>NUCLEOTIDE SEQUENCE [LARGE SCALE GENOMIC DNA]</scope>
    <source>
        <strain evidence="15">JCM 31202</strain>
    </source>
</reference>
<keyword evidence="5" id="KW-0808">Transferase</keyword>
<dbReference type="Pfam" id="PF14765">
    <property type="entry name" value="PS-DH"/>
    <property type="match status" value="1"/>
</dbReference>
<evidence type="ECO:0000313" key="15">
    <source>
        <dbReference type="Proteomes" id="UP001596972"/>
    </source>
</evidence>
<dbReference type="CDD" id="cd08956">
    <property type="entry name" value="KR_3_FAS_SDR_x"/>
    <property type="match status" value="1"/>
</dbReference>
<feature type="domain" description="Ketosynthase family 3 (KS3)" evidence="12">
    <location>
        <begin position="33"/>
        <end position="457"/>
    </location>
</feature>
<comment type="caution">
    <text evidence="14">The sequence shown here is derived from an EMBL/GenBank/DDBJ whole genome shotgun (WGS) entry which is preliminary data.</text>
</comment>
<evidence type="ECO:0000256" key="4">
    <source>
        <dbReference type="ARBA" id="ARBA00022553"/>
    </source>
</evidence>
<dbReference type="InterPro" id="IPR032821">
    <property type="entry name" value="PKS_assoc"/>
</dbReference>
<dbReference type="Pfam" id="PF00698">
    <property type="entry name" value="Acyl_transf_1"/>
    <property type="match status" value="1"/>
</dbReference>
<dbReference type="Pfam" id="PF09277">
    <property type="entry name" value="Erythro-docking"/>
    <property type="match status" value="1"/>
</dbReference>
<dbReference type="Pfam" id="PF21089">
    <property type="entry name" value="PKS_DH_N"/>
    <property type="match status" value="1"/>
</dbReference>
<dbReference type="InterPro" id="IPR042104">
    <property type="entry name" value="PKS_dehydratase_sf"/>
</dbReference>
<dbReference type="InterPro" id="IPR018201">
    <property type="entry name" value="Ketoacyl_synth_AS"/>
</dbReference>
<dbReference type="SUPFAM" id="SSF101166">
    <property type="entry name" value="Docking domain A of the erythromycin polyketide synthase (DEBS)"/>
    <property type="match status" value="1"/>
</dbReference>
<feature type="domain" description="Carrier" evidence="11">
    <location>
        <begin position="1678"/>
        <end position="1753"/>
    </location>
</feature>
<feature type="region of interest" description="N-terminal hotdog fold" evidence="9">
    <location>
        <begin position="910"/>
        <end position="1035"/>
    </location>
</feature>
<evidence type="ECO:0000256" key="10">
    <source>
        <dbReference type="SAM" id="MobiDB-lite"/>
    </source>
</evidence>
<feature type="active site" description="Proton donor; for dehydratase activity" evidence="9">
    <location>
        <position position="1109"/>
    </location>
</feature>
<keyword evidence="15" id="KW-1185">Reference proteome</keyword>
<evidence type="ECO:0000256" key="7">
    <source>
        <dbReference type="ARBA" id="ARBA00023268"/>
    </source>
</evidence>
<evidence type="ECO:0000256" key="5">
    <source>
        <dbReference type="ARBA" id="ARBA00022679"/>
    </source>
</evidence>
<evidence type="ECO:0000256" key="8">
    <source>
        <dbReference type="ARBA" id="ARBA00023315"/>
    </source>
</evidence>
<dbReference type="Gene3D" id="3.40.50.720">
    <property type="entry name" value="NAD(P)-binding Rossmann-like Domain"/>
    <property type="match status" value="1"/>
</dbReference>
<gene>
    <name evidence="14" type="ORF">ACFQ11_29885</name>
</gene>
<dbReference type="RefSeq" id="WP_378304688.1">
    <property type="nucleotide sequence ID" value="NZ_JBHTJA010000092.1"/>
</dbReference>
<dbReference type="Gene3D" id="3.30.70.3290">
    <property type="match status" value="1"/>
</dbReference>
<feature type="compositionally biased region" description="Acidic residues" evidence="10">
    <location>
        <begin position="1375"/>
        <end position="1386"/>
    </location>
</feature>
<feature type="region of interest" description="Disordered" evidence="10">
    <location>
        <begin position="1370"/>
        <end position="1392"/>
    </location>
</feature>
<feature type="region of interest" description="Disordered" evidence="10">
    <location>
        <begin position="1803"/>
        <end position="1822"/>
    </location>
</feature>
<dbReference type="InterPro" id="IPR055123">
    <property type="entry name" value="SpnB-like_Rossmann"/>
</dbReference>
<keyword evidence="3" id="KW-0596">Phosphopantetheine</keyword>
<feature type="region of interest" description="Disordered" evidence="10">
    <location>
        <begin position="1636"/>
        <end position="1662"/>
    </location>
</feature>
<dbReference type="PANTHER" id="PTHR43775:SF51">
    <property type="entry name" value="INACTIVE PHENOLPHTHIOCEROL SYNTHESIS POLYKETIDE SYNTHASE TYPE I PKS1-RELATED"/>
    <property type="match status" value="1"/>
</dbReference>
<dbReference type="InterPro" id="IPR013968">
    <property type="entry name" value="PKS_KR"/>
</dbReference>
<dbReference type="InterPro" id="IPR009081">
    <property type="entry name" value="PP-bd_ACP"/>
</dbReference>
<dbReference type="PROSITE" id="PS00012">
    <property type="entry name" value="PHOSPHOPANTETHEINE"/>
    <property type="match status" value="1"/>
</dbReference>
<feature type="region of interest" description="C-terminal hotdog fold" evidence="9">
    <location>
        <begin position="1048"/>
        <end position="1190"/>
    </location>
</feature>
<dbReference type="InterPro" id="IPR020841">
    <property type="entry name" value="PKS_Beta-ketoAc_synthase_dom"/>
</dbReference>
<dbReference type="SUPFAM" id="SSF53901">
    <property type="entry name" value="Thiolase-like"/>
    <property type="match status" value="1"/>
</dbReference>
<comment type="pathway">
    <text evidence="2">Antibiotic biosynthesis.</text>
</comment>
<keyword evidence="4" id="KW-0597">Phosphoprotein</keyword>
<dbReference type="PROSITE" id="PS52019">
    <property type="entry name" value="PKS_MFAS_DH"/>
    <property type="match status" value="1"/>
</dbReference>
<dbReference type="Gene3D" id="3.10.129.110">
    <property type="entry name" value="Polyketide synthase dehydratase"/>
    <property type="match status" value="1"/>
</dbReference>
<keyword evidence="8" id="KW-0012">Acyltransferase</keyword>
<dbReference type="PROSITE" id="PS00606">
    <property type="entry name" value="KS3_1"/>
    <property type="match status" value="1"/>
</dbReference>
<keyword evidence="6" id="KW-0045">Antibiotic biosynthesis</keyword>
<dbReference type="Gene3D" id="3.40.47.10">
    <property type="match status" value="1"/>
</dbReference>
<dbReference type="SMART" id="SM00823">
    <property type="entry name" value="PKS_PP"/>
    <property type="match status" value="1"/>
</dbReference>
<dbReference type="Pfam" id="PF02801">
    <property type="entry name" value="Ketoacyl-synt_C"/>
    <property type="match status" value="1"/>
</dbReference>
<dbReference type="InterPro" id="IPR015083">
    <property type="entry name" value="NorB/c/GfsB-D-like_docking"/>
</dbReference>
<dbReference type="InterPro" id="IPR036736">
    <property type="entry name" value="ACP-like_sf"/>
</dbReference>
<dbReference type="InterPro" id="IPR057326">
    <property type="entry name" value="KR_dom"/>
</dbReference>
<evidence type="ECO:0000256" key="2">
    <source>
        <dbReference type="ARBA" id="ARBA00004792"/>
    </source>
</evidence>
<dbReference type="InterPro" id="IPR049900">
    <property type="entry name" value="PKS_mFAS_DH"/>
</dbReference>
<dbReference type="Gene3D" id="3.40.366.10">
    <property type="entry name" value="Malonyl-Coenzyme A Acyl Carrier Protein, domain 2"/>
    <property type="match status" value="1"/>
</dbReference>
<dbReference type="EMBL" id="JBHTJA010000092">
    <property type="protein sequence ID" value="MFD0904629.1"/>
    <property type="molecule type" value="Genomic_DNA"/>
</dbReference>
<protein>
    <submittedName>
        <fullName evidence="14">SDR family NAD(P)-dependent oxidoreductase</fullName>
    </submittedName>
</protein>
<accession>A0ABW3EYG6</accession>
<dbReference type="InterPro" id="IPR050091">
    <property type="entry name" value="PKS_NRPS_Biosynth_Enz"/>
</dbReference>
<dbReference type="InterPro" id="IPR001227">
    <property type="entry name" value="Ac_transferase_dom_sf"/>
</dbReference>
<sequence length="1841" mass="192026">MTDEARLVDYLRRATGELRETRRRLADAERRAREPIAITGMGCRFPGGATGPAGLWRLVADGADAVSGFPRDRGWDLDGLYHPDPSHSGTAYVREGGFLHDAADFDADFFGIGPREALAMDPQQRLLLETSWEAFEDARIDPASLRGGDTGVFAGVMYHDYGTHVPRIPAALDGYAGHGSAGSLVSGRVAYTFGLEGPAVTVDTACSSSLVALHLAVQSLRRGECSLALAGGVTVMATPDSFVLFSRQRGLAPDGRCKAYASAADGVGWSEGVGMLVLERLSDARRNGRRVLAVLRGSAVNQDGASSSISTPNGPSQQRVMREALADAGLSPSDVDVVEGHGTGTRLGDPIEVQALQGVYGRDRDRALLLGSVKSNLGHTQAAAGVAGVIKMVLALRRGVVPRTLHVDEPSGEVDWSSGAVELVTEDCAWPETGRVRRAGVSSFGISGTNAHLIVEEAPEPEQEPGHEPAGAPATDTAVLVAVSARNDDALRAMGARLADALERESAPHVPDLAFTSATARATFDHRAVVVADGPASALRGLRALAGGEHDQAVVTGRETAGRSAVVFSGQGAQRAGMGRGLSEAFPVFAEAFEEVCGHFPGLREVVWEHPELLDRTEYAQCGLFAFEVALFRLVESWGVVPDFVAGHSIGEVTAAHVAGVWSLEDACRVVRARASLMGALPAGGAMVAVQASEDELVLPSGVEVAAVNGPSSVVLSGDEDAVARVAAEWKDRGRKTTPLKVSHAFHSAQMEPMLEEYAEVLASVTFHPPTIPLVSTVTGERADEELVDPGYWLRNVRETVRFADAVRTLEGEGVRTFVEVGPSAVLSATGPHCLSEDGDAAFVPLADKEGRERAAFARGMAHLWTRGVELDRREFAGTPTARHVDLPTYPFQRRRFWMEADAADTRAGHPLLPDAVALAGSGGVLLTGTLTLDAHPWLADHRVLGAVLFPGTGFVELALRAGREADCPALAELTLAAPLTVPEDGGVDLQVTVAEADDARRRRVTVHSRPAGGGPAEPWTLHAEGTVEPDHGTAGAERLGAWPPEGAEPLPLDGVYERLAEHGYGYGPAFRGLRAAWRHGDELLAEVALPPDHVREAESFGLHPALLDAAFHARLGAGGAPSPEEPDGVWIPFAWSGAVLRAAGASQVRVSVVPDGPDGVSVRLWDAEGAPVASVGSVTARRISAGRLAGTPAAGRARLLRLVWAAPPGAAPDAAPGTWAVAEPGLGDVPGAGGPLDLTAPGGDGPPATVLLPCTLADGTEEKVPERLSDAVSGVLDRLRSWLEDERWSASRLMAVTRGAVAALPGEDVADLAGAALWGLLRAAAAEHPGRIALLDLDGAPASRRAIAKAVALGEPELAVREGRLLVPGLADDGTGEDPAGEDAADGTAPAPDGTVLITGGTGGLGALVARRLVARHGARDLLLTSRRGPAAPGADELRAELEAHGARVRIVACDVSDRDAVRDLLAAPRGPLTMVVHAAGVVDNGVLAAFTPERVETVLRAKAHAAWHLHELTRDEDVSAFVLFSSAAGLLLGAGQANYAAANAFLDGLAAHRAAHGLPATSLAWGMWSGDAGMGALLDEAGTRRLRRLGLPPMPAEEGLELFDRALRGGRDPLLVPLRLDPVALRDRPDGVPPLLRGLVRRPPPRAGASGGPGPADADTGWRERMAAVPEDEREREILAFVRARVAAVLGHDGPERIEPGRAFQELGFDSLAAVELRNALGAATGLRLPATLAFDQPNAVALAAYLAGRIGSGDADPAAGVLAAADRLEDALTGVAGETPAHARITARLEALLRRWRERRADAGSSPDAPAGAGDDGELLDASDEELFGVLDAELGAS</sequence>
<evidence type="ECO:0000313" key="14">
    <source>
        <dbReference type="EMBL" id="MFD0904629.1"/>
    </source>
</evidence>
<evidence type="ECO:0000256" key="6">
    <source>
        <dbReference type="ARBA" id="ARBA00023194"/>
    </source>
</evidence>
<dbReference type="InterPro" id="IPR016035">
    <property type="entry name" value="Acyl_Trfase/lysoPLipase"/>
</dbReference>
<dbReference type="Pfam" id="PF22953">
    <property type="entry name" value="SpnB_Rossmann"/>
    <property type="match status" value="1"/>
</dbReference>
<dbReference type="PANTHER" id="PTHR43775">
    <property type="entry name" value="FATTY ACID SYNTHASE"/>
    <property type="match status" value="1"/>
</dbReference>
<dbReference type="PROSITE" id="PS50075">
    <property type="entry name" value="CARRIER"/>
    <property type="match status" value="1"/>
</dbReference>
<evidence type="ECO:0000259" key="13">
    <source>
        <dbReference type="PROSITE" id="PS52019"/>
    </source>
</evidence>
<dbReference type="SMART" id="SM00827">
    <property type="entry name" value="PKS_AT"/>
    <property type="match status" value="1"/>
</dbReference>
<dbReference type="SUPFAM" id="SSF47336">
    <property type="entry name" value="ACP-like"/>
    <property type="match status" value="1"/>
</dbReference>
<dbReference type="SUPFAM" id="SSF52151">
    <property type="entry name" value="FabD/lysophospholipase-like"/>
    <property type="match status" value="1"/>
</dbReference>
<dbReference type="InterPro" id="IPR036291">
    <property type="entry name" value="NAD(P)-bd_dom_sf"/>
</dbReference>
<dbReference type="Pfam" id="PF08659">
    <property type="entry name" value="KR"/>
    <property type="match status" value="1"/>
</dbReference>
<dbReference type="InterPro" id="IPR014031">
    <property type="entry name" value="Ketoacyl_synth_C"/>
</dbReference>
<dbReference type="Pfam" id="PF00550">
    <property type="entry name" value="PP-binding"/>
    <property type="match status" value="1"/>
</dbReference>
<feature type="active site" description="Proton acceptor; for dehydratase activity" evidence="9">
    <location>
        <position position="942"/>
    </location>
</feature>
<keyword evidence="7" id="KW-0511">Multifunctional enzyme</keyword>
<dbReference type="InterPro" id="IPR006162">
    <property type="entry name" value="Ppantetheine_attach_site"/>
</dbReference>
<dbReference type="SUPFAM" id="SSF51735">
    <property type="entry name" value="NAD(P)-binding Rossmann-fold domains"/>
    <property type="match status" value="2"/>
</dbReference>
<dbReference type="SMART" id="SM00825">
    <property type="entry name" value="PKS_KS"/>
    <property type="match status" value="1"/>
</dbReference>
<dbReference type="Gene3D" id="1.10.1200.10">
    <property type="entry name" value="ACP-like"/>
    <property type="match status" value="1"/>
</dbReference>
<dbReference type="InterPro" id="IPR016036">
    <property type="entry name" value="Malonyl_transacylase_ACP-bd"/>
</dbReference>
<dbReference type="InterPro" id="IPR049552">
    <property type="entry name" value="PKS_DH_N"/>
</dbReference>
<name>A0ABW3EYG6_9ACTN</name>
<dbReference type="Pfam" id="PF08990">
    <property type="entry name" value="Docking"/>
    <property type="match status" value="1"/>
</dbReference>
<feature type="domain" description="PKS/mFAS DH" evidence="13">
    <location>
        <begin position="910"/>
        <end position="1190"/>
    </location>
</feature>
<evidence type="ECO:0000256" key="3">
    <source>
        <dbReference type="ARBA" id="ARBA00022450"/>
    </source>
</evidence>
<dbReference type="Pfam" id="PF16197">
    <property type="entry name" value="KAsynt_C_assoc"/>
    <property type="match status" value="1"/>
</dbReference>
<dbReference type="SMART" id="SM00822">
    <property type="entry name" value="PKS_KR"/>
    <property type="match status" value="1"/>
</dbReference>
<evidence type="ECO:0000256" key="1">
    <source>
        <dbReference type="ARBA" id="ARBA00001957"/>
    </source>
</evidence>